<proteinExistence type="predicted"/>
<sequence>MFEHMNNMNEKSELIKHVVYYIHSVISAFVALQQDNKVSFHITNILFVHYSFDGSCISHSYICFTKSFILASSMKLQIHTNADVSLHSIQHVTRLSRNFVCKLWSVIIHIAQRVTKQSFRVESIAMVLWALGGKCRDNLYTFRIISSNKRIFTTICMAVSASNVHSYILYHVHILKPNDGLILYPPSPFSKGLCIS</sequence>
<dbReference type="InParanoid" id="A0A024FXY5"/>
<dbReference type="Proteomes" id="UP000053237">
    <property type="component" value="Unassembled WGS sequence"/>
</dbReference>
<evidence type="ECO:0000313" key="1">
    <source>
        <dbReference type="EMBL" id="CCI11499.1"/>
    </source>
</evidence>
<dbReference type="AlphaFoldDB" id="A0A024FXY5"/>
<protein>
    <submittedName>
        <fullName evidence="1">Uncharacterized protein</fullName>
    </submittedName>
</protein>
<name>A0A024FXY5_9STRA</name>
<organism evidence="1 2">
    <name type="scientific">Albugo candida</name>
    <dbReference type="NCBI Taxonomy" id="65357"/>
    <lineage>
        <taxon>Eukaryota</taxon>
        <taxon>Sar</taxon>
        <taxon>Stramenopiles</taxon>
        <taxon>Oomycota</taxon>
        <taxon>Peronosporomycetes</taxon>
        <taxon>Albuginales</taxon>
        <taxon>Albuginaceae</taxon>
        <taxon>Albugo</taxon>
    </lineage>
</organism>
<evidence type="ECO:0000313" key="2">
    <source>
        <dbReference type="Proteomes" id="UP000053237"/>
    </source>
</evidence>
<gene>
    <name evidence="1" type="ORF">BN9_130290</name>
</gene>
<accession>A0A024FXY5</accession>
<dbReference type="EMBL" id="CAIX01001125">
    <property type="protein sequence ID" value="CCI11499.1"/>
    <property type="molecule type" value="Genomic_DNA"/>
</dbReference>
<comment type="caution">
    <text evidence="1">The sequence shown here is derived from an EMBL/GenBank/DDBJ whole genome shotgun (WGS) entry which is preliminary data.</text>
</comment>
<keyword evidence="2" id="KW-1185">Reference proteome</keyword>
<reference evidence="1 2" key="1">
    <citation type="submission" date="2012-05" db="EMBL/GenBank/DDBJ databases">
        <title>Recombination and specialization in a pathogen metapopulation.</title>
        <authorList>
            <person name="Gardiner A."/>
            <person name="Kemen E."/>
            <person name="Schultz-Larsen T."/>
            <person name="MacLean D."/>
            <person name="Van Oosterhout C."/>
            <person name="Jones J.D.G."/>
        </authorList>
    </citation>
    <scope>NUCLEOTIDE SEQUENCE [LARGE SCALE GENOMIC DNA]</scope>
    <source>
        <strain evidence="1 2">Ac Nc2</strain>
    </source>
</reference>